<dbReference type="Proteomes" id="UP000292957">
    <property type="component" value="Unassembled WGS sequence"/>
</dbReference>
<dbReference type="EMBL" id="ML143423">
    <property type="protein sequence ID" value="TBU28258.1"/>
    <property type="molecule type" value="Genomic_DNA"/>
</dbReference>
<dbReference type="AlphaFoldDB" id="A0A4Q9MMY1"/>
<dbReference type="InterPro" id="IPR018170">
    <property type="entry name" value="Aldo/ket_reductase_CS"/>
</dbReference>
<dbReference type="InterPro" id="IPR023210">
    <property type="entry name" value="NADP_OxRdtase_dom"/>
</dbReference>
<dbReference type="PANTHER" id="PTHR43827">
    <property type="entry name" value="2,5-DIKETO-D-GLUCONIC ACID REDUCTASE"/>
    <property type="match status" value="1"/>
</dbReference>
<dbReference type="GO" id="GO:0016491">
    <property type="term" value="F:oxidoreductase activity"/>
    <property type="evidence" value="ECO:0007669"/>
    <property type="project" value="UniProtKB-KW"/>
</dbReference>
<keyword evidence="2" id="KW-0560">Oxidoreductase</keyword>
<dbReference type="Gene3D" id="3.20.20.100">
    <property type="entry name" value="NADP-dependent oxidoreductase domain"/>
    <property type="match status" value="1"/>
</dbReference>
<dbReference type="SUPFAM" id="SSF51430">
    <property type="entry name" value="NAD(P)-linked oxidoreductase"/>
    <property type="match status" value="1"/>
</dbReference>
<feature type="domain" description="NADP-dependent oxidoreductase" evidence="6">
    <location>
        <begin position="31"/>
        <end position="263"/>
    </location>
</feature>
<evidence type="ECO:0000256" key="3">
    <source>
        <dbReference type="PIRSR" id="PIRSR000097-1"/>
    </source>
</evidence>
<organism evidence="7">
    <name type="scientific">Dichomitus squalens</name>
    <dbReference type="NCBI Taxonomy" id="114155"/>
    <lineage>
        <taxon>Eukaryota</taxon>
        <taxon>Fungi</taxon>
        <taxon>Dikarya</taxon>
        <taxon>Basidiomycota</taxon>
        <taxon>Agaricomycotina</taxon>
        <taxon>Agaricomycetes</taxon>
        <taxon>Polyporales</taxon>
        <taxon>Polyporaceae</taxon>
        <taxon>Dichomitus</taxon>
    </lineage>
</organism>
<comment type="similarity">
    <text evidence="1">Belongs to the aldo/keto reductase family.</text>
</comment>
<proteinExistence type="inferred from homology"/>
<feature type="site" description="Lowers pKa of active site Tyr" evidence="5">
    <location>
        <position position="79"/>
    </location>
</feature>
<dbReference type="PRINTS" id="PR00069">
    <property type="entry name" value="ALDKETRDTASE"/>
</dbReference>
<dbReference type="PROSITE" id="PS00798">
    <property type="entry name" value="ALDOKETO_REDUCTASE_1"/>
    <property type="match status" value="1"/>
</dbReference>
<feature type="active site" description="Proton donor" evidence="3">
    <location>
        <position position="54"/>
    </location>
</feature>
<dbReference type="InterPro" id="IPR036812">
    <property type="entry name" value="NAD(P)_OxRdtase_dom_sf"/>
</dbReference>
<dbReference type="PIRSF" id="PIRSF000097">
    <property type="entry name" value="AKR"/>
    <property type="match status" value="1"/>
</dbReference>
<dbReference type="InterPro" id="IPR020471">
    <property type="entry name" value="AKR"/>
</dbReference>
<accession>A0A4Q9MMY1</accession>
<evidence type="ECO:0000256" key="5">
    <source>
        <dbReference type="PIRSR" id="PIRSR000097-3"/>
    </source>
</evidence>
<protein>
    <submittedName>
        <fullName evidence="7">Aldo/keto reductase</fullName>
    </submittedName>
</protein>
<dbReference type="PROSITE" id="PS00062">
    <property type="entry name" value="ALDOKETO_REDUCTASE_2"/>
    <property type="match status" value="1"/>
</dbReference>
<sequence length="278" mass="30885">MTASPLAIDTTVRLRSGYELPLLGLGVYMNDDAKTASLAALKAGYRHIDSARMYGNEAQVGEAVRESGIPRNQIYITSKVTNDDHGYEKTLAAVDESLKTFGFDYLDFMLIHSAMSDKPTRLATWKALIEAKKAGKIRSIGVSNYGVKHLEEIREAGLELPDVNQIELQPLNQQKEIAEYCNKHGIFIEAYAPLMRTQWDVPAILEVAKKYNKTPAQILVRWSLQRGFAPLPKSANPARVASNADVYDFELSAEDVARIDALDRGKEGTITWNPVDVD</sequence>
<dbReference type="Pfam" id="PF00248">
    <property type="entry name" value="Aldo_ket_red"/>
    <property type="match status" value="1"/>
</dbReference>
<evidence type="ECO:0000256" key="4">
    <source>
        <dbReference type="PIRSR" id="PIRSR000097-2"/>
    </source>
</evidence>
<evidence type="ECO:0000313" key="7">
    <source>
        <dbReference type="EMBL" id="TBU28258.1"/>
    </source>
</evidence>
<evidence type="ECO:0000259" key="6">
    <source>
        <dbReference type="Pfam" id="PF00248"/>
    </source>
</evidence>
<dbReference type="OrthoDB" id="416253at2759"/>
<dbReference type="PANTHER" id="PTHR43827:SF13">
    <property type="entry name" value="ALDO_KETO REDUCTASE FAMILY PROTEIN"/>
    <property type="match status" value="1"/>
</dbReference>
<evidence type="ECO:0000256" key="1">
    <source>
        <dbReference type="ARBA" id="ARBA00007905"/>
    </source>
</evidence>
<dbReference type="FunFam" id="3.20.20.100:FF:000015">
    <property type="entry name" value="Oxidoreductase, aldo/keto reductase family"/>
    <property type="match status" value="1"/>
</dbReference>
<dbReference type="CDD" id="cd19071">
    <property type="entry name" value="AKR_AKR1-5-like"/>
    <property type="match status" value="1"/>
</dbReference>
<evidence type="ECO:0000256" key="2">
    <source>
        <dbReference type="ARBA" id="ARBA00023002"/>
    </source>
</evidence>
<feature type="binding site" evidence="4">
    <location>
        <position position="112"/>
    </location>
    <ligand>
        <name>substrate</name>
    </ligand>
</feature>
<name>A0A4Q9MMY1_9APHY</name>
<reference evidence="7" key="1">
    <citation type="submission" date="2019-01" db="EMBL/GenBank/DDBJ databases">
        <title>Draft genome sequences of three monokaryotic isolates of the white-rot basidiomycete fungus Dichomitus squalens.</title>
        <authorList>
            <consortium name="DOE Joint Genome Institute"/>
            <person name="Lopez S.C."/>
            <person name="Andreopoulos B."/>
            <person name="Pangilinan J."/>
            <person name="Lipzen A."/>
            <person name="Riley R."/>
            <person name="Ahrendt S."/>
            <person name="Ng V."/>
            <person name="Barry K."/>
            <person name="Daum C."/>
            <person name="Grigoriev I.V."/>
            <person name="Hilden K.S."/>
            <person name="Makela M.R."/>
            <person name="de Vries R.P."/>
        </authorList>
    </citation>
    <scope>NUCLEOTIDE SEQUENCE [LARGE SCALE GENOMIC DNA]</scope>
    <source>
        <strain evidence="7">OM18370.1</strain>
    </source>
</reference>
<gene>
    <name evidence="7" type="ORF">BD311DRAFT_839639</name>
</gene>